<dbReference type="EMBL" id="BNJJ01000002">
    <property type="protein sequence ID" value="GHO82500.1"/>
    <property type="molecule type" value="Genomic_DNA"/>
</dbReference>
<accession>A0ABQ3V9N7</accession>
<proteinExistence type="predicted"/>
<protein>
    <submittedName>
        <fullName evidence="1">Uncharacterized protein</fullName>
    </submittedName>
</protein>
<organism evidence="1 2">
    <name type="scientific">Dictyobacter formicarum</name>
    <dbReference type="NCBI Taxonomy" id="2778368"/>
    <lineage>
        <taxon>Bacteria</taxon>
        <taxon>Bacillati</taxon>
        <taxon>Chloroflexota</taxon>
        <taxon>Ktedonobacteria</taxon>
        <taxon>Ktedonobacterales</taxon>
        <taxon>Dictyobacteraceae</taxon>
        <taxon>Dictyobacter</taxon>
    </lineage>
</organism>
<name>A0ABQ3V9N7_9CHLR</name>
<sequence length="120" mass="14050">MPELRRHLAASNGWFEVFFVPKRQTKRSIIAYATALEQEHTQGKPIPAELSQNLHPEVVRLLRRGISPLDMPRHLRDEIYDITQLGPYVRYRWREQKHLSTISLGLLDDYPPFPFVPSGF</sequence>
<evidence type="ECO:0000313" key="2">
    <source>
        <dbReference type="Proteomes" id="UP000635565"/>
    </source>
</evidence>
<dbReference type="Proteomes" id="UP000635565">
    <property type="component" value="Unassembled WGS sequence"/>
</dbReference>
<reference evidence="1 2" key="1">
    <citation type="journal article" date="2021" name="Int. J. Syst. Evol. Microbiol.">
        <title>Reticulibacter mediterranei gen. nov., sp. nov., within the new family Reticulibacteraceae fam. nov., and Ktedonospora formicarum gen. nov., sp. nov., Ktedonobacter robiniae sp. nov., Dictyobacter formicarum sp. nov. and Dictyobacter arantiisoli sp. nov., belonging to the class Ktedonobacteria.</title>
        <authorList>
            <person name="Yabe S."/>
            <person name="Zheng Y."/>
            <person name="Wang C.M."/>
            <person name="Sakai Y."/>
            <person name="Abe K."/>
            <person name="Yokota A."/>
            <person name="Donadio S."/>
            <person name="Cavaletti L."/>
            <person name="Monciardini P."/>
        </authorList>
    </citation>
    <scope>NUCLEOTIDE SEQUENCE [LARGE SCALE GENOMIC DNA]</scope>
    <source>
        <strain evidence="1 2">SOSP1-9</strain>
    </source>
</reference>
<comment type="caution">
    <text evidence="1">The sequence shown here is derived from an EMBL/GenBank/DDBJ whole genome shotgun (WGS) entry which is preliminary data.</text>
</comment>
<keyword evidence="2" id="KW-1185">Reference proteome</keyword>
<evidence type="ECO:0000313" key="1">
    <source>
        <dbReference type="EMBL" id="GHO82500.1"/>
    </source>
</evidence>
<dbReference type="RefSeq" id="WP_201360183.1">
    <property type="nucleotide sequence ID" value="NZ_BNJJ01000002.1"/>
</dbReference>
<gene>
    <name evidence="1" type="ORF">KSZ_05060</name>
</gene>